<dbReference type="GeneID" id="20820221"/>
<dbReference type="VEuPathDB" id="FungiDB:H257_18225"/>
<gene>
    <name evidence="2" type="ORF">H257_18225</name>
</gene>
<evidence type="ECO:0000313" key="2">
    <source>
        <dbReference type="EMBL" id="ETV64970.1"/>
    </source>
</evidence>
<proteinExistence type="predicted"/>
<feature type="region of interest" description="Disordered" evidence="1">
    <location>
        <begin position="1"/>
        <end position="23"/>
    </location>
</feature>
<evidence type="ECO:0000256" key="1">
    <source>
        <dbReference type="SAM" id="MobiDB-lite"/>
    </source>
</evidence>
<reference evidence="2" key="1">
    <citation type="submission" date="2013-12" db="EMBL/GenBank/DDBJ databases">
        <title>The Genome Sequence of Aphanomyces astaci APO3.</title>
        <authorList>
            <consortium name="The Broad Institute Genomics Platform"/>
            <person name="Russ C."/>
            <person name="Tyler B."/>
            <person name="van West P."/>
            <person name="Dieguez-Uribeondo J."/>
            <person name="Young S.K."/>
            <person name="Zeng Q."/>
            <person name="Gargeya S."/>
            <person name="Fitzgerald M."/>
            <person name="Abouelleil A."/>
            <person name="Alvarado L."/>
            <person name="Chapman S.B."/>
            <person name="Gainer-Dewar J."/>
            <person name="Goldberg J."/>
            <person name="Griggs A."/>
            <person name="Gujja S."/>
            <person name="Hansen M."/>
            <person name="Howarth C."/>
            <person name="Imamovic A."/>
            <person name="Ireland A."/>
            <person name="Larimer J."/>
            <person name="McCowan C."/>
            <person name="Murphy C."/>
            <person name="Pearson M."/>
            <person name="Poon T.W."/>
            <person name="Priest M."/>
            <person name="Roberts A."/>
            <person name="Saif S."/>
            <person name="Shea T."/>
            <person name="Sykes S."/>
            <person name="Wortman J."/>
            <person name="Nusbaum C."/>
            <person name="Birren B."/>
        </authorList>
    </citation>
    <scope>NUCLEOTIDE SEQUENCE [LARGE SCALE GENOMIC DNA]</scope>
    <source>
        <strain evidence="2">APO3</strain>
    </source>
</reference>
<feature type="compositionally biased region" description="Polar residues" evidence="1">
    <location>
        <begin position="39"/>
        <end position="66"/>
    </location>
</feature>
<dbReference type="AlphaFoldDB" id="W4FBW8"/>
<name>W4FBW8_APHAT</name>
<protein>
    <submittedName>
        <fullName evidence="2">Uncharacterized protein</fullName>
    </submittedName>
</protein>
<feature type="region of interest" description="Disordered" evidence="1">
    <location>
        <begin position="37"/>
        <end position="66"/>
    </location>
</feature>
<dbReference type="RefSeq" id="XP_009845546.1">
    <property type="nucleotide sequence ID" value="XM_009847244.1"/>
</dbReference>
<organism evidence="2">
    <name type="scientific">Aphanomyces astaci</name>
    <name type="common">Crayfish plague agent</name>
    <dbReference type="NCBI Taxonomy" id="112090"/>
    <lineage>
        <taxon>Eukaryota</taxon>
        <taxon>Sar</taxon>
        <taxon>Stramenopiles</taxon>
        <taxon>Oomycota</taxon>
        <taxon>Saprolegniomycetes</taxon>
        <taxon>Saprolegniales</taxon>
        <taxon>Verrucalvaceae</taxon>
        <taxon>Aphanomyces</taxon>
    </lineage>
</organism>
<accession>W4FBW8</accession>
<sequence>MTPASTKDACRRELPSGNDGMAADVAGASRTFRLGTLATKRTSSNEQSPGASRGFTTTSAWTPVFV</sequence>
<dbReference type="EMBL" id="KI913259">
    <property type="protein sequence ID" value="ETV64970.1"/>
    <property type="molecule type" value="Genomic_DNA"/>
</dbReference>